<evidence type="ECO:0000256" key="4">
    <source>
        <dbReference type="PROSITE-ProRule" id="PRU00027"/>
    </source>
</evidence>
<gene>
    <name evidence="6" type="ORF">DNTS_000575</name>
</gene>
<dbReference type="EMBL" id="SRMA01026483">
    <property type="protein sequence ID" value="TRY83288.1"/>
    <property type="molecule type" value="Genomic_DNA"/>
</dbReference>
<dbReference type="InterPro" id="IPR003656">
    <property type="entry name" value="Znf_BED"/>
</dbReference>
<keyword evidence="3" id="KW-0862">Zinc</keyword>
<feature type="domain" description="BED-type" evidence="5">
    <location>
        <begin position="31"/>
        <end position="90"/>
    </location>
</feature>
<comment type="caution">
    <text evidence="6">The sequence shown here is derived from an EMBL/GenBank/DDBJ whole genome shotgun (WGS) entry which is preliminary data.</text>
</comment>
<protein>
    <recommendedName>
        <fullName evidence="5">BED-type domain-containing protein</fullName>
    </recommendedName>
</protein>
<evidence type="ECO:0000313" key="7">
    <source>
        <dbReference type="Proteomes" id="UP000316079"/>
    </source>
</evidence>
<dbReference type="InterPro" id="IPR036236">
    <property type="entry name" value="Znf_C2H2_sf"/>
</dbReference>
<sequence>MSLRLLRKKHIDMATGGAAEDEAVLNPLVEKKESHVWKYFACAADDKGNITDHQKPICKRCRRSFISKGGNTSNLIKHLKDRHLERIQAAAG</sequence>
<organism evidence="6 7">
    <name type="scientific">Danionella cerebrum</name>
    <dbReference type="NCBI Taxonomy" id="2873325"/>
    <lineage>
        <taxon>Eukaryota</taxon>
        <taxon>Metazoa</taxon>
        <taxon>Chordata</taxon>
        <taxon>Craniata</taxon>
        <taxon>Vertebrata</taxon>
        <taxon>Euteleostomi</taxon>
        <taxon>Actinopterygii</taxon>
        <taxon>Neopterygii</taxon>
        <taxon>Teleostei</taxon>
        <taxon>Ostariophysi</taxon>
        <taxon>Cypriniformes</taxon>
        <taxon>Danionidae</taxon>
        <taxon>Danioninae</taxon>
        <taxon>Danionella</taxon>
    </lineage>
</organism>
<evidence type="ECO:0000259" key="5">
    <source>
        <dbReference type="PROSITE" id="PS50808"/>
    </source>
</evidence>
<accession>A0A553Q028</accession>
<dbReference type="GO" id="GO:0003677">
    <property type="term" value="F:DNA binding"/>
    <property type="evidence" value="ECO:0007669"/>
    <property type="project" value="InterPro"/>
</dbReference>
<dbReference type="GO" id="GO:0008270">
    <property type="term" value="F:zinc ion binding"/>
    <property type="evidence" value="ECO:0007669"/>
    <property type="project" value="UniProtKB-KW"/>
</dbReference>
<keyword evidence="2 4" id="KW-0863">Zinc-finger</keyword>
<dbReference type="Pfam" id="PF02892">
    <property type="entry name" value="zf-BED"/>
    <property type="match status" value="1"/>
</dbReference>
<name>A0A553Q028_9TELE</name>
<keyword evidence="1" id="KW-0479">Metal-binding</keyword>
<evidence type="ECO:0000256" key="2">
    <source>
        <dbReference type="ARBA" id="ARBA00022771"/>
    </source>
</evidence>
<evidence type="ECO:0000256" key="1">
    <source>
        <dbReference type="ARBA" id="ARBA00022723"/>
    </source>
</evidence>
<proteinExistence type="predicted"/>
<dbReference type="Proteomes" id="UP000316079">
    <property type="component" value="Unassembled WGS sequence"/>
</dbReference>
<evidence type="ECO:0000313" key="6">
    <source>
        <dbReference type="EMBL" id="TRY83288.1"/>
    </source>
</evidence>
<keyword evidence="7" id="KW-1185">Reference proteome</keyword>
<dbReference type="PROSITE" id="PS50808">
    <property type="entry name" value="ZF_BED"/>
    <property type="match status" value="1"/>
</dbReference>
<dbReference type="SUPFAM" id="SSF57667">
    <property type="entry name" value="beta-beta-alpha zinc fingers"/>
    <property type="match status" value="1"/>
</dbReference>
<dbReference type="OrthoDB" id="1607513at2759"/>
<dbReference type="SMART" id="SM00614">
    <property type="entry name" value="ZnF_BED"/>
    <property type="match status" value="1"/>
</dbReference>
<evidence type="ECO:0000256" key="3">
    <source>
        <dbReference type="ARBA" id="ARBA00022833"/>
    </source>
</evidence>
<reference evidence="6 7" key="1">
    <citation type="journal article" date="2019" name="Sci. Data">
        <title>Hybrid genome assembly and annotation of Danionella translucida.</title>
        <authorList>
            <person name="Kadobianskyi M."/>
            <person name="Schulze L."/>
            <person name="Schuelke M."/>
            <person name="Judkewitz B."/>
        </authorList>
    </citation>
    <scope>NUCLEOTIDE SEQUENCE [LARGE SCALE GENOMIC DNA]</scope>
    <source>
        <strain evidence="6 7">Bolton</strain>
    </source>
</reference>
<dbReference type="AlphaFoldDB" id="A0A553Q028"/>